<reference evidence="2 3" key="1">
    <citation type="submission" date="2024-02" db="EMBL/GenBank/DDBJ databases">
        <title>Rhodopirellula caenicola NBRC 110016.</title>
        <authorList>
            <person name="Ichikawa N."/>
            <person name="Katano-Makiyama Y."/>
            <person name="Hidaka K."/>
        </authorList>
    </citation>
    <scope>NUCLEOTIDE SEQUENCE [LARGE SCALE GENOMIC DNA]</scope>
    <source>
        <strain evidence="2 3">NBRC 110016</strain>
    </source>
</reference>
<dbReference type="EMBL" id="BAABRO010000007">
    <property type="protein sequence ID" value="GAA5508024.1"/>
    <property type="molecule type" value="Genomic_DNA"/>
</dbReference>
<name>A0ABP9VS90_9BACT</name>
<dbReference type="InterPro" id="IPR029068">
    <property type="entry name" value="Glyas_Bleomycin-R_OHBP_Dase"/>
</dbReference>
<dbReference type="RefSeq" id="WP_345684848.1">
    <property type="nucleotide sequence ID" value="NZ_BAABRO010000007.1"/>
</dbReference>
<evidence type="ECO:0000259" key="1">
    <source>
        <dbReference type="PROSITE" id="PS51819"/>
    </source>
</evidence>
<gene>
    <name evidence="2" type="ORF">Rcae01_03484</name>
</gene>
<accession>A0ABP9VS90</accession>
<evidence type="ECO:0000313" key="3">
    <source>
        <dbReference type="Proteomes" id="UP001416858"/>
    </source>
</evidence>
<organism evidence="2 3">
    <name type="scientific">Novipirellula caenicola</name>
    <dbReference type="NCBI Taxonomy" id="1536901"/>
    <lineage>
        <taxon>Bacteria</taxon>
        <taxon>Pseudomonadati</taxon>
        <taxon>Planctomycetota</taxon>
        <taxon>Planctomycetia</taxon>
        <taxon>Pirellulales</taxon>
        <taxon>Pirellulaceae</taxon>
        <taxon>Novipirellula</taxon>
    </lineage>
</organism>
<dbReference type="Gene3D" id="3.10.180.10">
    <property type="entry name" value="2,3-Dihydroxybiphenyl 1,2-Dioxygenase, domain 1"/>
    <property type="match status" value="1"/>
</dbReference>
<keyword evidence="3" id="KW-1185">Reference proteome</keyword>
<dbReference type="SUPFAM" id="SSF54593">
    <property type="entry name" value="Glyoxalase/Bleomycin resistance protein/Dihydroxybiphenyl dioxygenase"/>
    <property type="match status" value="1"/>
</dbReference>
<proteinExistence type="predicted"/>
<protein>
    <recommendedName>
        <fullName evidence="1">VOC domain-containing protein</fullName>
    </recommendedName>
</protein>
<dbReference type="Pfam" id="PF00903">
    <property type="entry name" value="Glyoxalase"/>
    <property type="match status" value="1"/>
</dbReference>
<comment type="caution">
    <text evidence="2">The sequence shown here is derived from an EMBL/GenBank/DDBJ whole genome shotgun (WGS) entry which is preliminary data.</text>
</comment>
<dbReference type="InterPro" id="IPR004360">
    <property type="entry name" value="Glyas_Fos-R_dOase_dom"/>
</dbReference>
<sequence length="125" mass="13834">MLFGELGEIILYVQNMDAQFEFYHSLLGFPVVYQDNESVQACSWILLDTGACKLALHSGGQRCLGKDAPKIVFFVHDLKCAYDKLRENGVDVCDIFSPAPNTFVANTFDPEGNSVSFESTTPLDS</sequence>
<dbReference type="Proteomes" id="UP001416858">
    <property type="component" value="Unassembled WGS sequence"/>
</dbReference>
<dbReference type="InterPro" id="IPR037523">
    <property type="entry name" value="VOC_core"/>
</dbReference>
<feature type="domain" description="VOC" evidence="1">
    <location>
        <begin position="5"/>
        <end position="120"/>
    </location>
</feature>
<evidence type="ECO:0000313" key="2">
    <source>
        <dbReference type="EMBL" id="GAA5508024.1"/>
    </source>
</evidence>
<dbReference type="PROSITE" id="PS51819">
    <property type="entry name" value="VOC"/>
    <property type="match status" value="1"/>
</dbReference>